<evidence type="ECO:0000313" key="3">
    <source>
        <dbReference type="Proteomes" id="UP001348492"/>
    </source>
</evidence>
<accession>A0ABZ2EVN4</accession>
<keyword evidence="1" id="KW-1133">Transmembrane helix</keyword>
<gene>
    <name evidence="2" type="ORF">TEGL_24060</name>
</gene>
<reference evidence="2 3" key="1">
    <citation type="journal article" date="2023" name="PLoS ONE">
        <title>Genome-based metabolic and phylogenomic analysis of three Terrisporobacter species.</title>
        <authorList>
            <person name="Boer T."/>
            <person name="Bengelsdorf F.R."/>
            <person name="Bomeke M."/>
            <person name="Daniel R."/>
            <person name="Poehlein A."/>
        </authorList>
    </citation>
    <scope>NUCLEOTIDE SEQUENCE [LARGE SCALE GENOMIC DNA]</scope>
    <source>
        <strain evidence="2 3">DSM 1288</strain>
    </source>
</reference>
<evidence type="ECO:0008006" key="4">
    <source>
        <dbReference type="Google" id="ProtNLM"/>
    </source>
</evidence>
<evidence type="ECO:0000313" key="2">
    <source>
        <dbReference type="EMBL" id="WWD83984.1"/>
    </source>
</evidence>
<keyword evidence="1" id="KW-0812">Transmembrane</keyword>
<dbReference type="Proteomes" id="UP001348492">
    <property type="component" value="Chromosome"/>
</dbReference>
<dbReference type="InterPro" id="IPR021486">
    <property type="entry name" value="DUF3139"/>
</dbReference>
<name>A0ABZ2EVN4_9FIRM</name>
<keyword evidence="3" id="KW-1185">Reference proteome</keyword>
<proteinExistence type="predicted"/>
<keyword evidence="1" id="KW-0472">Membrane</keyword>
<protein>
    <recommendedName>
        <fullName evidence="4">DUF3139 domain-containing protein</fullName>
    </recommendedName>
</protein>
<dbReference type="RefSeq" id="WP_018590542.1">
    <property type="nucleotide sequence ID" value="NZ_CP117523.1"/>
</dbReference>
<dbReference type="Pfam" id="PF11337">
    <property type="entry name" value="DUF3139"/>
    <property type="match status" value="1"/>
</dbReference>
<dbReference type="EMBL" id="CP117523">
    <property type="protein sequence ID" value="WWD83984.1"/>
    <property type="molecule type" value="Genomic_DNA"/>
</dbReference>
<feature type="transmembrane region" description="Helical" evidence="1">
    <location>
        <begin position="6"/>
        <end position="25"/>
    </location>
</feature>
<organism evidence="2 3">
    <name type="scientific">Terrisporobacter glycolicus ATCC 14880 = DSM 1288</name>
    <dbReference type="NCBI Taxonomy" id="1121315"/>
    <lineage>
        <taxon>Bacteria</taxon>
        <taxon>Bacillati</taxon>
        <taxon>Bacillota</taxon>
        <taxon>Clostridia</taxon>
        <taxon>Peptostreptococcales</taxon>
        <taxon>Peptostreptococcaceae</taxon>
        <taxon>Terrisporobacter</taxon>
    </lineage>
</organism>
<sequence length="129" mass="15492">MKKYKAILVALIIGITGFIVYDNCFKPWNEAQKRIDRYMDKQKVSQDDIHKITKEKARKATYNGILYKVSYKDDPNYEYHYFYSDHYYALPINKVCLQIYDLSNDKKLLKNYEELSSVKYPPIELDRLK</sequence>
<evidence type="ECO:0000256" key="1">
    <source>
        <dbReference type="SAM" id="Phobius"/>
    </source>
</evidence>